<keyword evidence="3 5" id="KW-0408">Iron</keyword>
<dbReference type="EMBL" id="MFFS01000100">
    <property type="protein sequence ID" value="OGF20277.1"/>
    <property type="molecule type" value="Genomic_DNA"/>
</dbReference>
<dbReference type="GO" id="GO:0003824">
    <property type="term" value="F:catalytic activity"/>
    <property type="evidence" value="ECO:0007669"/>
    <property type="project" value="InterPro"/>
</dbReference>
<evidence type="ECO:0000256" key="1">
    <source>
        <dbReference type="ARBA" id="ARBA00022691"/>
    </source>
</evidence>
<evidence type="ECO:0000313" key="7">
    <source>
        <dbReference type="EMBL" id="OGF20277.1"/>
    </source>
</evidence>
<dbReference type="InterPro" id="IPR058240">
    <property type="entry name" value="rSAM_sf"/>
</dbReference>
<dbReference type="GO" id="GO:0046872">
    <property type="term" value="F:metal ion binding"/>
    <property type="evidence" value="ECO:0007669"/>
    <property type="project" value="UniProtKB-KW"/>
</dbReference>
<accession>A0A1F5S0P8</accession>
<proteinExistence type="predicted"/>
<protein>
    <recommendedName>
        <fullName evidence="6">Radical SAM core domain-containing protein</fullName>
    </recommendedName>
</protein>
<dbReference type="Gene3D" id="3.20.20.70">
    <property type="entry name" value="Aldolase class I"/>
    <property type="match status" value="1"/>
</dbReference>
<feature type="binding site" evidence="5">
    <location>
        <position position="43"/>
    </location>
    <ligand>
        <name>[4Fe-4S] cluster</name>
        <dbReference type="ChEBI" id="CHEBI:49883"/>
        <note>4Fe-4S-S-AdoMet</note>
    </ligand>
</feature>
<feature type="domain" description="Radical SAM core" evidence="6">
    <location>
        <begin position="34"/>
        <end position="161"/>
    </location>
</feature>
<dbReference type="PANTHER" id="PTHR43075">
    <property type="entry name" value="FORMATE LYASE ACTIVATING ENZYME, PUTATIVE (AFU_ORTHOLOGUE AFUA_2G15630)-RELATED"/>
    <property type="match status" value="1"/>
</dbReference>
<dbReference type="Proteomes" id="UP000178323">
    <property type="component" value="Unassembled WGS sequence"/>
</dbReference>
<keyword evidence="1 5" id="KW-0949">S-adenosyl-L-methionine</keyword>
<dbReference type="InterPro" id="IPR007197">
    <property type="entry name" value="rSAM"/>
</dbReference>
<reference evidence="7 8" key="1">
    <citation type="journal article" date="2016" name="Nat. Commun.">
        <title>Thousands of microbial genomes shed light on interconnected biogeochemical processes in an aquifer system.</title>
        <authorList>
            <person name="Anantharaman K."/>
            <person name="Brown C.T."/>
            <person name="Hug L.A."/>
            <person name="Sharon I."/>
            <person name="Castelle C.J."/>
            <person name="Probst A.J."/>
            <person name="Thomas B.C."/>
            <person name="Singh A."/>
            <person name="Wilkins M.J."/>
            <person name="Karaoz U."/>
            <person name="Brodie E.L."/>
            <person name="Williams K.H."/>
            <person name="Hubbard S.S."/>
            <person name="Banfield J.F."/>
        </authorList>
    </citation>
    <scope>NUCLEOTIDE SEQUENCE [LARGE SCALE GENOMIC DNA]</scope>
</reference>
<name>A0A1F5S0P8_9BACT</name>
<sequence>MGFMTEKIKIAWFGKHFGEEPPLVGNEKQGSGTIFFSGCNLRCVFCQNFQISQEMMGSDYSIEELADIMIKLQDDGAVNINLVTPTIWWSKIKNALLIAEENGLKIPIAWNSNGYDNIEILRGMEGLIDIYLPDFKYGIDEIGLEYSGVKNYSQTAISAIKEMLSQAGNLEVDENGIAKKGLIVRHLILPNNLNNSFAAFKLLSEIDADLYISLMRQYFPLHKASLYPEIARRVSDDEFEKAYEEFLNLGFSKGWAQEGECENIFVPDFRKQNPFEK</sequence>
<feature type="binding site" evidence="5">
    <location>
        <position position="46"/>
    </location>
    <ligand>
        <name>[4Fe-4S] cluster</name>
        <dbReference type="ChEBI" id="CHEBI:49883"/>
        <note>4Fe-4S-S-AdoMet</note>
    </ligand>
</feature>
<evidence type="ECO:0000256" key="2">
    <source>
        <dbReference type="ARBA" id="ARBA00022723"/>
    </source>
</evidence>
<dbReference type="PIRSF" id="PIRSF004869">
    <property type="entry name" value="PflX_prd"/>
    <property type="match status" value="1"/>
</dbReference>
<feature type="binding site" evidence="5">
    <location>
        <position position="39"/>
    </location>
    <ligand>
        <name>[4Fe-4S] cluster</name>
        <dbReference type="ChEBI" id="CHEBI:49883"/>
        <note>4Fe-4S-S-AdoMet</note>
    </ligand>
</feature>
<dbReference type="GO" id="GO:0051536">
    <property type="term" value="F:iron-sulfur cluster binding"/>
    <property type="evidence" value="ECO:0007669"/>
    <property type="project" value="UniProtKB-KW"/>
</dbReference>
<dbReference type="SUPFAM" id="SSF102114">
    <property type="entry name" value="Radical SAM enzymes"/>
    <property type="match status" value="1"/>
</dbReference>
<organism evidence="7 8">
    <name type="scientific">Candidatus Falkowbacteria bacterium RBG_13_39_14</name>
    <dbReference type="NCBI Taxonomy" id="1797985"/>
    <lineage>
        <taxon>Bacteria</taxon>
        <taxon>Candidatus Falkowiibacteriota</taxon>
    </lineage>
</organism>
<dbReference type="CDD" id="cd01335">
    <property type="entry name" value="Radical_SAM"/>
    <property type="match status" value="1"/>
</dbReference>
<dbReference type="InterPro" id="IPR040085">
    <property type="entry name" value="MJ0674-like"/>
</dbReference>
<evidence type="ECO:0000256" key="5">
    <source>
        <dbReference type="PIRSR" id="PIRSR004869-50"/>
    </source>
</evidence>
<dbReference type="InterPro" id="IPR016431">
    <property type="entry name" value="Pyrv-formate_lyase-activ_prd"/>
</dbReference>
<evidence type="ECO:0000256" key="4">
    <source>
        <dbReference type="ARBA" id="ARBA00023014"/>
    </source>
</evidence>
<comment type="cofactor">
    <cofactor evidence="5">
        <name>[4Fe-4S] cluster</name>
        <dbReference type="ChEBI" id="CHEBI:49883"/>
    </cofactor>
    <text evidence="5">Binds 1 [4Fe-4S] cluster. The cluster is coordinated with 3 cysteines and an exchangeable S-adenosyl-L-methionine.</text>
</comment>
<dbReference type="Pfam" id="PF04055">
    <property type="entry name" value="Radical_SAM"/>
    <property type="match status" value="1"/>
</dbReference>
<dbReference type="AlphaFoldDB" id="A0A1F5S0P8"/>
<evidence type="ECO:0000256" key="3">
    <source>
        <dbReference type="ARBA" id="ARBA00023004"/>
    </source>
</evidence>
<dbReference type="InterPro" id="IPR013785">
    <property type="entry name" value="Aldolase_TIM"/>
</dbReference>
<dbReference type="PANTHER" id="PTHR43075:SF1">
    <property type="entry name" value="FORMATE LYASE ACTIVATING ENZYME, PUTATIVE (AFU_ORTHOLOGUE AFUA_2G15630)-RELATED"/>
    <property type="match status" value="1"/>
</dbReference>
<comment type="caution">
    <text evidence="7">The sequence shown here is derived from an EMBL/GenBank/DDBJ whole genome shotgun (WGS) entry which is preliminary data.</text>
</comment>
<gene>
    <name evidence="7" type="ORF">A2Y83_01970</name>
</gene>
<evidence type="ECO:0000313" key="8">
    <source>
        <dbReference type="Proteomes" id="UP000178323"/>
    </source>
</evidence>
<dbReference type="SFLD" id="SFLDS00029">
    <property type="entry name" value="Radical_SAM"/>
    <property type="match status" value="1"/>
</dbReference>
<keyword evidence="2 5" id="KW-0479">Metal-binding</keyword>
<keyword evidence="4 5" id="KW-0411">Iron-sulfur</keyword>
<evidence type="ECO:0000259" key="6">
    <source>
        <dbReference type="Pfam" id="PF04055"/>
    </source>
</evidence>